<evidence type="ECO:0000313" key="3">
    <source>
        <dbReference type="Proteomes" id="UP000698222"/>
    </source>
</evidence>
<gene>
    <name evidence="2" type="ORF">JOF44_002287</name>
</gene>
<feature type="transmembrane region" description="Helical" evidence="1">
    <location>
        <begin position="6"/>
        <end position="29"/>
    </location>
</feature>
<accession>A0ABS4YKX0</accession>
<name>A0ABS4YKX0_9MICO</name>
<protein>
    <submittedName>
        <fullName evidence="2">Uncharacterized protein</fullName>
    </submittedName>
</protein>
<keyword evidence="1" id="KW-0472">Membrane</keyword>
<sequence length="51" mass="5146">MGVPYAAFEALTLGTLAFIIAIALVGYLAGRPLRVPTGAAGTTTEHQDAAS</sequence>
<keyword evidence="1" id="KW-0812">Transmembrane</keyword>
<proteinExistence type="predicted"/>
<dbReference type="EMBL" id="JAGIOC010000001">
    <property type="protein sequence ID" value="MBP2409384.1"/>
    <property type="molecule type" value="Genomic_DNA"/>
</dbReference>
<dbReference type="RefSeq" id="WP_209891262.1">
    <property type="nucleotide sequence ID" value="NZ_BAAAJV010000014.1"/>
</dbReference>
<comment type="caution">
    <text evidence="2">The sequence shown here is derived from an EMBL/GenBank/DDBJ whole genome shotgun (WGS) entry which is preliminary data.</text>
</comment>
<evidence type="ECO:0000313" key="2">
    <source>
        <dbReference type="EMBL" id="MBP2409384.1"/>
    </source>
</evidence>
<organism evidence="2 3">
    <name type="scientific">Brachybacterium fresconis</name>
    <dbReference type="NCBI Taxonomy" id="173363"/>
    <lineage>
        <taxon>Bacteria</taxon>
        <taxon>Bacillati</taxon>
        <taxon>Actinomycetota</taxon>
        <taxon>Actinomycetes</taxon>
        <taxon>Micrococcales</taxon>
        <taxon>Dermabacteraceae</taxon>
        <taxon>Brachybacterium</taxon>
    </lineage>
</organism>
<keyword evidence="3" id="KW-1185">Reference proteome</keyword>
<dbReference type="Proteomes" id="UP000698222">
    <property type="component" value="Unassembled WGS sequence"/>
</dbReference>
<keyword evidence="1" id="KW-1133">Transmembrane helix</keyword>
<reference evidence="2 3" key="1">
    <citation type="submission" date="2021-03" db="EMBL/GenBank/DDBJ databases">
        <title>Sequencing the genomes of 1000 actinobacteria strains.</title>
        <authorList>
            <person name="Klenk H.-P."/>
        </authorList>
    </citation>
    <scope>NUCLEOTIDE SEQUENCE [LARGE SCALE GENOMIC DNA]</scope>
    <source>
        <strain evidence="2 3">DSM 14564</strain>
    </source>
</reference>
<evidence type="ECO:0000256" key="1">
    <source>
        <dbReference type="SAM" id="Phobius"/>
    </source>
</evidence>